<accession>A0A9W6W1F5</accession>
<sequence length="404" mass="42922">MVAVVLIGAGIGFAGTGQADAAFNPQAGPVFNDPEGDTAAQYAIVRQIETNIDTAPAGSVIRAAFYSINLSDFADKLIAAHKRGVYVQVLMDQHAKNSTWSRLVSALGSKVSTASAASYAAVCYGGCVAHHYTNGAPSAFLHTKFFLFSGGGTRAVTVSSANPTDTQAEVAYNNSYTVVGNTGLYNAYVKTFTDMAKGATGTYKPGYYWTYGSNPKAYYWPKASGGSDTVLGMLQLVTCSKTYPSQVRVAMFEWTDNRLALAKQLVSMASKGCKVTVAYTKAQVSSTVRSTLANSKIDVRDTTHGKDADGYAEHYTHDKYLLIDGRYSGASGQKIVLTGSANYTANSLYHNDESDVKVTSSTVYAAYLANFNDQLAAIPTITAKQQALGQKPTIPVNPEEAADS</sequence>
<dbReference type="InterPro" id="IPR001736">
    <property type="entry name" value="PLipase_D/transphosphatidylase"/>
</dbReference>
<feature type="domain" description="PLD phosphodiesterase" evidence="7">
    <location>
        <begin position="312"/>
        <end position="347"/>
    </location>
</feature>
<proteinExistence type="inferred from homology"/>
<dbReference type="GO" id="GO:0016042">
    <property type="term" value="P:lipid catabolic process"/>
    <property type="evidence" value="ECO:0007669"/>
    <property type="project" value="UniProtKB-KW"/>
</dbReference>
<dbReference type="PANTHER" id="PTHR43856:SF1">
    <property type="entry name" value="MITOCHONDRIAL CARDIOLIPIN HYDROLASE"/>
    <property type="match status" value="1"/>
</dbReference>
<evidence type="ECO:0000313" key="9">
    <source>
        <dbReference type="Proteomes" id="UP001165074"/>
    </source>
</evidence>
<dbReference type="PANTHER" id="PTHR43856">
    <property type="entry name" value="CARDIOLIPIN HYDROLASE"/>
    <property type="match status" value="1"/>
</dbReference>
<keyword evidence="9" id="KW-1185">Reference proteome</keyword>
<dbReference type="RefSeq" id="WP_285575196.1">
    <property type="nucleotide sequence ID" value="NZ_BSTK01000006.1"/>
</dbReference>
<keyword evidence="5" id="KW-0442">Lipid degradation</keyword>
<evidence type="ECO:0000313" key="8">
    <source>
        <dbReference type="EMBL" id="GLY86752.1"/>
    </source>
</evidence>
<dbReference type="Pfam" id="PF13091">
    <property type="entry name" value="PLDc_2"/>
    <property type="match status" value="2"/>
</dbReference>
<comment type="catalytic activity">
    <reaction evidence="1">
        <text>a 1,2-diacyl-sn-glycero-3-phosphocholine + H2O = a 1,2-diacyl-sn-glycero-3-phosphate + choline + H(+)</text>
        <dbReference type="Rhea" id="RHEA:14445"/>
        <dbReference type="ChEBI" id="CHEBI:15354"/>
        <dbReference type="ChEBI" id="CHEBI:15377"/>
        <dbReference type="ChEBI" id="CHEBI:15378"/>
        <dbReference type="ChEBI" id="CHEBI:57643"/>
        <dbReference type="ChEBI" id="CHEBI:58608"/>
        <dbReference type="EC" id="3.1.4.4"/>
    </reaction>
</comment>
<dbReference type="EC" id="3.1.4.4" evidence="3"/>
<evidence type="ECO:0000256" key="4">
    <source>
        <dbReference type="ARBA" id="ARBA00022801"/>
    </source>
</evidence>
<evidence type="ECO:0000256" key="2">
    <source>
        <dbReference type="ARBA" id="ARBA00008664"/>
    </source>
</evidence>
<keyword evidence="4" id="KW-0378">Hydrolase</keyword>
<evidence type="ECO:0000259" key="7">
    <source>
        <dbReference type="PROSITE" id="PS50035"/>
    </source>
</evidence>
<organism evidence="8 9">
    <name type="scientific">Actinoallomurus iriomotensis</name>
    <dbReference type="NCBI Taxonomy" id="478107"/>
    <lineage>
        <taxon>Bacteria</taxon>
        <taxon>Bacillati</taxon>
        <taxon>Actinomycetota</taxon>
        <taxon>Actinomycetes</taxon>
        <taxon>Streptosporangiales</taxon>
        <taxon>Thermomonosporaceae</taxon>
        <taxon>Actinoallomurus</taxon>
    </lineage>
</organism>
<comment type="similarity">
    <text evidence="2">Belongs to the phospholipase D family.</text>
</comment>
<evidence type="ECO:0000256" key="1">
    <source>
        <dbReference type="ARBA" id="ARBA00000798"/>
    </source>
</evidence>
<dbReference type="AlphaFoldDB" id="A0A9W6W1F5"/>
<evidence type="ECO:0000256" key="3">
    <source>
        <dbReference type="ARBA" id="ARBA00012027"/>
    </source>
</evidence>
<gene>
    <name evidence="8" type="ORF">Airi02_046810</name>
</gene>
<dbReference type="InterPro" id="IPR025202">
    <property type="entry name" value="PLD-like_dom"/>
</dbReference>
<dbReference type="Proteomes" id="UP001165074">
    <property type="component" value="Unassembled WGS sequence"/>
</dbReference>
<dbReference type="Gene3D" id="3.30.870.10">
    <property type="entry name" value="Endonuclease Chain A"/>
    <property type="match status" value="2"/>
</dbReference>
<dbReference type="PROSITE" id="PS50035">
    <property type="entry name" value="PLD"/>
    <property type="match status" value="1"/>
</dbReference>
<dbReference type="GO" id="GO:0004630">
    <property type="term" value="F:phospholipase D activity"/>
    <property type="evidence" value="ECO:0007669"/>
    <property type="project" value="UniProtKB-EC"/>
</dbReference>
<protein>
    <recommendedName>
        <fullName evidence="3">phospholipase D</fullName>
        <ecNumber evidence="3">3.1.4.4</ecNumber>
    </recommendedName>
</protein>
<evidence type="ECO:0000256" key="5">
    <source>
        <dbReference type="ARBA" id="ARBA00022963"/>
    </source>
</evidence>
<keyword evidence="6" id="KW-0443">Lipid metabolism</keyword>
<dbReference type="EMBL" id="BSTK01000006">
    <property type="protein sequence ID" value="GLY86752.1"/>
    <property type="molecule type" value="Genomic_DNA"/>
</dbReference>
<dbReference type="InterPro" id="IPR051406">
    <property type="entry name" value="PLD_domain"/>
</dbReference>
<dbReference type="GO" id="GO:0006793">
    <property type="term" value="P:phosphorus metabolic process"/>
    <property type="evidence" value="ECO:0007669"/>
    <property type="project" value="UniProtKB-ARBA"/>
</dbReference>
<reference evidence="8" key="1">
    <citation type="submission" date="2023-03" db="EMBL/GenBank/DDBJ databases">
        <title>Actinoallomurus iriomotensis NBRC 103684.</title>
        <authorList>
            <person name="Ichikawa N."/>
            <person name="Sato H."/>
            <person name="Tonouchi N."/>
        </authorList>
    </citation>
    <scope>NUCLEOTIDE SEQUENCE</scope>
    <source>
        <strain evidence="8">NBRC 103684</strain>
    </source>
</reference>
<dbReference type="SUPFAM" id="SSF56024">
    <property type="entry name" value="Phospholipase D/nuclease"/>
    <property type="match status" value="2"/>
</dbReference>
<evidence type="ECO:0000256" key="6">
    <source>
        <dbReference type="ARBA" id="ARBA00023098"/>
    </source>
</evidence>
<comment type="caution">
    <text evidence="8">The sequence shown here is derived from an EMBL/GenBank/DDBJ whole genome shotgun (WGS) entry which is preliminary data.</text>
</comment>
<name>A0A9W6W1F5_9ACTN</name>
<dbReference type="GO" id="GO:0016891">
    <property type="term" value="F:RNA endonuclease activity producing 5'-phosphomonoesters, hydrolytic mechanism"/>
    <property type="evidence" value="ECO:0007669"/>
    <property type="project" value="TreeGrafter"/>
</dbReference>